<gene>
    <name evidence="2" type="ORF">LTR25_000176</name>
</gene>
<feature type="region of interest" description="Disordered" evidence="1">
    <location>
        <begin position="523"/>
        <end position="599"/>
    </location>
</feature>
<feature type="compositionally biased region" description="Polar residues" evidence="1">
    <location>
        <begin position="385"/>
        <end position="396"/>
    </location>
</feature>
<feature type="compositionally biased region" description="Pro residues" evidence="1">
    <location>
        <begin position="157"/>
        <end position="169"/>
    </location>
</feature>
<reference evidence="2 3" key="1">
    <citation type="submission" date="2023-06" db="EMBL/GenBank/DDBJ databases">
        <title>Black Yeasts Isolated from many extreme environments.</title>
        <authorList>
            <person name="Coleine C."/>
            <person name="Stajich J.E."/>
            <person name="Selbmann L."/>
        </authorList>
    </citation>
    <scope>NUCLEOTIDE SEQUENCE [LARGE SCALE GENOMIC DNA]</scope>
    <source>
        <strain evidence="2 3">CCFEE 5887</strain>
    </source>
</reference>
<feature type="region of interest" description="Disordered" evidence="1">
    <location>
        <begin position="611"/>
        <end position="912"/>
    </location>
</feature>
<feature type="compositionally biased region" description="Low complexity" evidence="1">
    <location>
        <begin position="840"/>
        <end position="853"/>
    </location>
</feature>
<accession>A0AAV9QMA4</accession>
<feature type="compositionally biased region" description="Basic and acidic residues" evidence="1">
    <location>
        <begin position="887"/>
        <end position="901"/>
    </location>
</feature>
<comment type="caution">
    <text evidence="2">The sequence shown here is derived from an EMBL/GenBank/DDBJ whole genome shotgun (WGS) entry which is preliminary data.</text>
</comment>
<dbReference type="EMBL" id="JAXLQG010000001">
    <property type="protein sequence ID" value="KAK5545169.1"/>
    <property type="molecule type" value="Genomic_DNA"/>
</dbReference>
<feature type="compositionally biased region" description="Polar residues" evidence="1">
    <location>
        <begin position="571"/>
        <end position="585"/>
    </location>
</feature>
<name>A0AAV9QMA4_9PEZI</name>
<feature type="compositionally biased region" description="Polar residues" evidence="1">
    <location>
        <begin position="822"/>
        <end position="839"/>
    </location>
</feature>
<feature type="compositionally biased region" description="Basic and acidic residues" evidence="1">
    <location>
        <begin position="785"/>
        <end position="797"/>
    </location>
</feature>
<dbReference type="Proteomes" id="UP001345827">
    <property type="component" value="Unassembled WGS sequence"/>
</dbReference>
<protein>
    <submittedName>
        <fullName evidence="2">Uncharacterized protein</fullName>
    </submittedName>
</protein>
<feature type="compositionally biased region" description="Low complexity" evidence="1">
    <location>
        <begin position="186"/>
        <end position="209"/>
    </location>
</feature>
<feature type="compositionally biased region" description="Pro residues" evidence="1">
    <location>
        <begin position="26"/>
        <end position="35"/>
    </location>
</feature>
<organism evidence="2 3">
    <name type="scientific">Vermiconidia calcicola</name>
    <dbReference type="NCBI Taxonomy" id="1690605"/>
    <lineage>
        <taxon>Eukaryota</taxon>
        <taxon>Fungi</taxon>
        <taxon>Dikarya</taxon>
        <taxon>Ascomycota</taxon>
        <taxon>Pezizomycotina</taxon>
        <taxon>Dothideomycetes</taxon>
        <taxon>Dothideomycetidae</taxon>
        <taxon>Mycosphaerellales</taxon>
        <taxon>Extremaceae</taxon>
        <taxon>Vermiconidia</taxon>
    </lineage>
</organism>
<evidence type="ECO:0000313" key="2">
    <source>
        <dbReference type="EMBL" id="KAK5545169.1"/>
    </source>
</evidence>
<evidence type="ECO:0000256" key="1">
    <source>
        <dbReference type="SAM" id="MobiDB-lite"/>
    </source>
</evidence>
<feature type="region of interest" description="Disordered" evidence="1">
    <location>
        <begin position="135"/>
        <end position="396"/>
    </location>
</feature>
<feature type="compositionally biased region" description="Polar residues" evidence="1">
    <location>
        <begin position="646"/>
        <end position="680"/>
    </location>
</feature>
<feature type="region of interest" description="Disordered" evidence="1">
    <location>
        <begin position="1"/>
        <end position="85"/>
    </location>
</feature>
<sequence>MEPESSDSDVSVGGGEDYRFASPLTAPIPLPPPPSKHALESADAVQARLDELSRVETHNDKKYDLLKAKRQRKDEKIRRRREAQDKKWATILDARQRRDARIAARRKREDAAFTQFFEHDLDEEETNLRRRLKRLKRGLPLDESPKAGMRNVSGPSMSPPSSLPAVPPPAKRHQVGPPGHPDSVNPSQSRPSAQSSLSASSTKSGLSAPPYSFYRDPGSAFSRPYQHGPYSTTPNASSPKTTTNGLPQGPPDRNSDRPGLGLLGRPSSPHSRPGTNAQSPVTPATNAASQPPRQTSSSYDTRPPPTTTSSGFASINAPPPSGFASVNARSTATPPASHAGLARPAADTEANRTPVGPAGNNGVDRDRFQQYGTTPTSAPSPAASNSGSKRTPSTTHPYQMSEAFANRHHHCERVDSLNRGIWTSYGVGGTADNPTGPAVEMYLRCNHEGCSRIDWRTVHGLQCHIVKNHAQPKGTIGSLDKALERYGVPIKEVEEHELKHGRGSGGTMADPKNHKIKTKTKEALGGLETRPYIRKETPGSYDPDTRPAGYRPSPTTASPALSDEIKRSPATIASMNGSKPFSATTDEAKRSAPQMAGQSPVNVFSAVRHDWYRPGPFSSGPPPKPEPKSLQGDFGASEAARKEQQPLLTQSGAELSNGFQSKSPSLNTLPPRPQSSSTITVGAASAVAGVPGADEKMTNAPTQSTPAAIVQAETTEAKSDAPADAPKQDASVSKPSLTDGDVQMTGTDEPSEKKAEEKLDSTPATTTVESEKKPASEAVPATTKTEAELEVPAKHAEDESEDQSETIVVDGDAGKDASAAKRNTNPTFQSPVMTTRSVQASAATATTPGSATRRGSRRSSVARKSVDHEMDGYNDGKGEKENEEEKEGSKDENKVERETRRSMAGRLLRRGR</sequence>
<feature type="compositionally biased region" description="Polar residues" evidence="1">
    <location>
        <begin position="229"/>
        <end position="246"/>
    </location>
</feature>
<feature type="compositionally biased region" description="Basic and acidic residues" evidence="1">
    <location>
        <begin position="750"/>
        <end position="760"/>
    </location>
</feature>
<feature type="compositionally biased region" description="Low complexity" evidence="1">
    <location>
        <begin position="681"/>
        <end position="692"/>
    </location>
</feature>
<feature type="compositionally biased region" description="Basic and acidic residues" evidence="1">
    <location>
        <begin position="864"/>
        <end position="880"/>
    </location>
</feature>
<feature type="compositionally biased region" description="Basic and acidic residues" evidence="1">
    <location>
        <begin position="48"/>
        <end position="85"/>
    </location>
</feature>
<feature type="compositionally biased region" description="Low complexity" evidence="1">
    <location>
        <begin position="373"/>
        <end position="384"/>
    </location>
</feature>
<evidence type="ECO:0000313" key="3">
    <source>
        <dbReference type="Proteomes" id="UP001345827"/>
    </source>
</evidence>
<proteinExistence type="predicted"/>
<keyword evidence="3" id="KW-1185">Reference proteome</keyword>
<feature type="compositionally biased region" description="Polar residues" evidence="1">
    <location>
        <begin position="268"/>
        <end position="300"/>
    </location>
</feature>
<dbReference type="AlphaFoldDB" id="A0AAV9QMA4"/>